<gene>
    <name evidence="2" type="primary">Acey_s0348.g3181</name>
    <name evidence="2" type="ORF">Y032_0348g3181</name>
</gene>
<name>A0A016RXS1_9BILA</name>
<evidence type="ECO:0000313" key="2">
    <source>
        <dbReference type="EMBL" id="EYB82892.1"/>
    </source>
</evidence>
<evidence type="ECO:0000313" key="3">
    <source>
        <dbReference type="Proteomes" id="UP000024635"/>
    </source>
</evidence>
<evidence type="ECO:0000256" key="1">
    <source>
        <dbReference type="SAM" id="MobiDB-lite"/>
    </source>
</evidence>
<comment type="caution">
    <text evidence="2">The sequence shown here is derived from an EMBL/GenBank/DDBJ whole genome shotgun (WGS) entry which is preliminary data.</text>
</comment>
<feature type="region of interest" description="Disordered" evidence="1">
    <location>
        <begin position="33"/>
        <end position="61"/>
    </location>
</feature>
<dbReference type="Proteomes" id="UP000024635">
    <property type="component" value="Unassembled WGS sequence"/>
</dbReference>
<accession>A0A016RXS1</accession>
<sequence length="129" mass="14873">MRDVARPGRRRSSSVEVALFHVRRVVEHCKENVKQDASHLGKANLPSSSGIHERPRKGSQLPATLEWPSFPGNNEFAVFERFVPNNHDKLWWRKQVSSIFARQTRPIRMSGQRKIFPGMFMNPTTGTMF</sequence>
<reference evidence="3" key="1">
    <citation type="journal article" date="2015" name="Nat. Genet.">
        <title>The genome and transcriptome of the zoonotic hookworm Ancylostoma ceylanicum identify infection-specific gene families.</title>
        <authorList>
            <person name="Schwarz E.M."/>
            <person name="Hu Y."/>
            <person name="Antoshechkin I."/>
            <person name="Miller M.M."/>
            <person name="Sternberg P.W."/>
            <person name="Aroian R.V."/>
        </authorList>
    </citation>
    <scope>NUCLEOTIDE SEQUENCE</scope>
    <source>
        <strain evidence="3">HY135</strain>
    </source>
</reference>
<keyword evidence="3" id="KW-1185">Reference proteome</keyword>
<organism evidence="2 3">
    <name type="scientific">Ancylostoma ceylanicum</name>
    <dbReference type="NCBI Taxonomy" id="53326"/>
    <lineage>
        <taxon>Eukaryota</taxon>
        <taxon>Metazoa</taxon>
        <taxon>Ecdysozoa</taxon>
        <taxon>Nematoda</taxon>
        <taxon>Chromadorea</taxon>
        <taxon>Rhabditida</taxon>
        <taxon>Rhabditina</taxon>
        <taxon>Rhabditomorpha</taxon>
        <taxon>Strongyloidea</taxon>
        <taxon>Ancylostomatidae</taxon>
        <taxon>Ancylostomatinae</taxon>
        <taxon>Ancylostoma</taxon>
    </lineage>
</organism>
<protein>
    <submittedName>
        <fullName evidence="2">Uncharacterized protein</fullName>
    </submittedName>
</protein>
<dbReference type="EMBL" id="JARK01001684">
    <property type="protein sequence ID" value="EYB82892.1"/>
    <property type="molecule type" value="Genomic_DNA"/>
</dbReference>
<dbReference type="AlphaFoldDB" id="A0A016RXS1"/>
<proteinExistence type="predicted"/>